<evidence type="ECO:0000256" key="2">
    <source>
        <dbReference type="ARBA" id="ARBA00022801"/>
    </source>
</evidence>
<evidence type="ECO:0000313" key="5">
    <source>
        <dbReference type="EMBL" id="OMF47288.1"/>
    </source>
</evidence>
<reference evidence="5 6" key="1">
    <citation type="submission" date="2016-11" db="EMBL/GenBank/DDBJ databases">
        <title>Paenibacillus species isolates.</title>
        <authorList>
            <person name="Beno S.M."/>
        </authorList>
    </citation>
    <scope>NUCLEOTIDE SEQUENCE [LARGE SCALE GENOMIC DNA]</scope>
    <source>
        <strain evidence="5 6">FSL R5-0378</strain>
    </source>
</reference>
<keyword evidence="6" id="KW-1185">Reference proteome</keyword>
<dbReference type="EMBL" id="MRTP01000018">
    <property type="protein sequence ID" value="OMF47288.1"/>
    <property type="molecule type" value="Genomic_DNA"/>
</dbReference>
<accession>A0A1R1E653</accession>
<dbReference type="GO" id="GO:0006487">
    <property type="term" value="P:protein N-linked glycosylation"/>
    <property type="evidence" value="ECO:0007669"/>
    <property type="project" value="TreeGrafter"/>
</dbReference>
<evidence type="ECO:0000259" key="4">
    <source>
        <dbReference type="Pfam" id="PF22422"/>
    </source>
</evidence>
<dbReference type="InterPro" id="IPR008928">
    <property type="entry name" value="6-hairpin_glycosidase_sf"/>
</dbReference>
<dbReference type="PANTHER" id="PTHR10412">
    <property type="entry name" value="MANNOSYL-OLIGOSACCHARIDE GLUCOSIDASE"/>
    <property type="match status" value="1"/>
</dbReference>
<evidence type="ECO:0000256" key="1">
    <source>
        <dbReference type="ARBA" id="ARBA00010833"/>
    </source>
</evidence>
<comment type="caution">
    <text evidence="5">The sequence shown here is derived from an EMBL/GenBank/DDBJ whole genome shotgun (WGS) entry which is preliminary data.</text>
</comment>
<dbReference type="InterPro" id="IPR012341">
    <property type="entry name" value="6hp_glycosidase-like_sf"/>
</dbReference>
<dbReference type="SUPFAM" id="SSF48208">
    <property type="entry name" value="Six-hairpin glycosidases"/>
    <property type="match status" value="1"/>
</dbReference>
<dbReference type="STRING" id="297318.BK138_32140"/>
<dbReference type="Gene3D" id="1.50.10.10">
    <property type="match status" value="1"/>
</dbReference>
<gene>
    <name evidence="5" type="ORF">BK138_32140</name>
</gene>
<dbReference type="Proteomes" id="UP000187172">
    <property type="component" value="Unassembled WGS sequence"/>
</dbReference>
<protein>
    <recommendedName>
        <fullName evidence="4">Mannosylglycerate hydrolase MGH1-like glycoside hydrolase domain-containing protein</fullName>
    </recommendedName>
</protein>
<keyword evidence="2" id="KW-0378">Hydrolase</keyword>
<dbReference type="GO" id="GO:0004573">
    <property type="term" value="F:Glc3Man9GlcNAc2 oligosaccharide glucosidase activity"/>
    <property type="evidence" value="ECO:0007669"/>
    <property type="project" value="InterPro"/>
</dbReference>
<dbReference type="InterPro" id="IPR004888">
    <property type="entry name" value="Glycoside_hydrolase_63"/>
</dbReference>
<comment type="similarity">
    <text evidence="1">Belongs to the glycosyl hydrolase 63 family.</text>
</comment>
<sequence length="619" mass="70139">MNARTLKKEVLYMSAYLELQQSLASGWNTWHTRSVLTHVLLPHGLAIQLGIKEYREGRYLRECLIGRQGQGVEVVRPGIRSYDGNYTELLVIWQDIELQIQSAADGEDLVLLITPLRNQPVPALLVAECGFLWNRRGITKHGVGSDRVEADCGHGEIRIYPTSPIVEECHLSANSPYLAQRLTGAVGLSAGSPRTLDEIKAIVSRNKKGLQDSRSKYGKSVDIYNAMQTCLAWDTIYDPKNKRVITPVSRIWNDQGYKLFCWDTYFAAYMCMEDQRALAYANAIEMTRSAVKAGFVPNYDWSGMNVSLDRSQPPVGAFIILQLYRKYGERWLLEEVFEKLCAWNDWWKSNRQIQDGLLAWGSNPMEPVTGNRWETDGVNDTFGAALESGLDNSPMYDLIPFNKEKNVLELADAGLMGLYIMDCLALADIADILGAADRASDLRNRADRFGKGLQQLWDEESGIFRNLRTDSDSFSERLSPTLFYPMLTPYVTEKQVERMINEHLYNPDEFWGEWILPSISRNDPAYGDQDYWRGRIWAPMNLLVYLGLVKQGKAEAASRVAEKSASLILKEWVEHGHVHENYNGSTGEGCDVQNSDRYYHWGGLLAFIALMDQGVVPQP</sequence>
<dbReference type="GO" id="GO:0009311">
    <property type="term" value="P:oligosaccharide metabolic process"/>
    <property type="evidence" value="ECO:0007669"/>
    <property type="project" value="InterPro"/>
</dbReference>
<evidence type="ECO:0000313" key="6">
    <source>
        <dbReference type="Proteomes" id="UP000187172"/>
    </source>
</evidence>
<dbReference type="PANTHER" id="PTHR10412:SF11">
    <property type="entry name" value="MANNOSYL-OLIGOSACCHARIDE GLUCOSIDASE"/>
    <property type="match status" value="1"/>
</dbReference>
<feature type="domain" description="Mannosylglycerate hydrolase MGH1-like glycoside hydrolase" evidence="4">
    <location>
        <begin position="258"/>
        <end position="601"/>
    </location>
</feature>
<evidence type="ECO:0000256" key="3">
    <source>
        <dbReference type="ARBA" id="ARBA00023295"/>
    </source>
</evidence>
<dbReference type="Pfam" id="PF22422">
    <property type="entry name" value="MGH1-like_GH"/>
    <property type="match status" value="1"/>
</dbReference>
<organism evidence="5 6">
    <name type="scientific">Paenibacillus rhizosphaerae</name>
    <dbReference type="NCBI Taxonomy" id="297318"/>
    <lineage>
        <taxon>Bacteria</taxon>
        <taxon>Bacillati</taxon>
        <taxon>Bacillota</taxon>
        <taxon>Bacilli</taxon>
        <taxon>Bacillales</taxon>
        <taxon>Paenibacillaceae</taxon>
        <taxon>Paenibacillus</taxon>
    </lineage>
</organism>
<dbReference type="AlphaFoldDB" id="A0A1R1E653"/>
<name>A0A1R1E653_9BACL</name>
<dbReference type="InterPro" id="IPR054491">
    <property type="entry name" value="MGH1-like_GH"/>
</dbReference>
<proteinExistence type="inferred from homology"/>
<keyword evidence="3" id="KW-0326">Glycosidase</keyword>